<accession>M7MZJ3</accession>
<dbReference type="Pfam" id="PF01266">
    <property type="entry name" value="DAO"/>
    <property type="match status" value="1"/>
</dbReference>
<gene>
    <name evidence="3" type="ORF">D778_00279</name>
</gene>
<dbReference type="Gene3D" id="3.30.9.10">
    <property type="entry name" value="D-Amino Acid Oxidase, subunit A, domain 2"/>
    <property type="match status" value="1"/>
</dbReference>
<dbReference type="AlphaFoldDB" id="M7MZJ3"/>
<comment type="caution">
    <text evidence="3">The sequence shown here is derived from an EMBL/GenBank/DDBJ whole genome shotgun (WGS) entry which is preliminary data.</text>
</comment>
<dbReference type="PANTHER" id="PTHR13847:SF289">
    <property type="entry name" value="GLYCINE OXIDASE"/>
    <property type="match status" value="1"/>
</dbReference>
<sequence>MSKQVIIIGGGIIGLCSAYYLQKEGHQVTIIDQSNMDAGASYVNAGYLSPSHLVPLSAPGVMKKGLKWMLNPASPLYIKPRLDPDFIKWTLAFNKSCHINHVNKAIPAIKAITLLSQDLYDDIKQEEHFTFHYEKKGLLMLCQTDKMLEEEIETAHLAKREGLDVREMSQEDLKTIEPHARLNVKGATYYKCDSHTTPHEFMTEMKGHLKAVGVTFFSNEKVEDLVIKNGKIEAVQTQNQSLKADEFVLSAGSWSATLSKKLGLKLLLQAGKGYRINTHQDTGISIPSILAEAKVAVTPMNGFTRFAGTMEIAGINDSINQVRVEAIAKAAHSYYPEVTLSQAEKKDAASGLRPVSPDGLPYIGKSSKCHNLTIATGHAMMGWSMGTATGKLVSEVISDKKTILDLNPFHPDRTF</sequence>
<reference evidence="3 4" key="1">
    <citation type="submission" date="2012-12" db="EMBL/GenBank/DDBJ databases">
        <title>Genome assembly of Formosa sp. AK20.</title>
        <authorList>
            <person name="Kumar R."/>
            <person name="Khatri I."/>
            <person name="Vaidya B."/>
            <person name="Subramanian S."/>
            <person name="Pinnaka A."/>
        </authorList>
    </citation>
    <scope>NUCLEOTIDE SEQUENCE [LARGE SCALE GENOMIC DNA]</scope>
    <source>
        <strain evidence="3 4">AK20</strain>
    </source>
</reference>
<keyword evidence="1" id="KW-0560">Oxidoreductase</keyword>
<keyword evidence="4" id="KW-1185">Reference proteome</keyword>
<dbReference type="GeneID" id="98641593"/>
<evidence type="ECO:0000313" key="4">
    <source>
        <dbReference type="Proteomes" id="UP000012024"/>
    </source>
</evidence>
<proteinExistence type="predicted"/>
<dbReference type="InterPro" id="IPR036188">
    <property type="entry name" value="FAD/NAD-bd_sf"/>
</dbReference>
<dbReference type="InterPro" id="IPR006076">
    <property type="entry name" value="FAD-dep_OxRdtase"/>
</dbReference>
<organism evidence="3 4">
    <name type="scientific">Xanthomarina gelatinilytica</name>
    <dbReference type="NCBI Taxonomy" id="1137281"/>
    <lineage>
        <taxon>Bacteria</taxon>
        <taxon>Pseudomonadati</taxon>
        <taxon>Bacteroidota</taxon>
        <taxon>Flavobacteriia</taxon>
        <taxon>Flavobacteriales</taxon>
        <taxon>Flavobacteriaceae</taxon>
        <taxon>Xanthomarina</taxon>
    </lineage>
</organism>
<dbReference type="GO" id="GO:0016491">
    <property type="term" value="F:oxidoreductase activity"/>
    <property type="evidence" value="ECO:0007669"/>
    <property type="project" value="UniProtKB-KW"/>
</dbReference>
<dbReference type="Proteomes" id="UP000012024">
    <property type="component" value="Unassembled WGS sequence"/>
</dbReference>
<dbReference type="Gene3D" id="3.50.50.60">
    <property type="entry name" value="FAD/NAD(P)-binding domain"/>
    <property type="match status" value="2"/>
</dbReference>
<protein>
    <submittedName>
        <fullName evidence="3">D-amino acid dehydrogenase family protein in hydroxy-L-proline catabolic cluster</fullName>
    </submittedName>
</protein>
<feature type="domain" description="FAD dependent oxidoreductase" evidence="2">
    <location>
        <begin position="5"/>
        <end position="395"/>
    </location>
</feature>
<dbReference type="RefSeq" id="WP_007649687.1">
    <property type="nucleotide sequence ID" value="NZ_ANLA01000013.1"/>
</dbReference>
<dbReference type="OrthoDB" id="9794226at2"/>
<dbReference type="EMBL" id="ANLA01000013">
    <property type="protein sequence ID" value="EMQ94919.1"/>
    <property type="molecule type" value="Genomic_DNA"/>
</dbReference>
<evidence type="ECO:0000313" key="3">
    <source>
        <dbReference type="EMBL" id="EMQ94919.1"/>
    </source>
</evidence>
<name>M7MZJ3_9FLAO</name>
<dbReference type="SUPFAM" id="SSF54373">
    <property type="entry name" value="FAD-linked reductases, C-terminal domain"/>
    <property type="match status" value="1"/>
</dbReference>
<dbReference type="SUPFAM" id="SSF51905">
    <property type="entry name" value="FAD/NAD(P)-binding domain"/>
    <property type="match status" value="1"/>
</dbReference>
<dbReference type="PANTHER" id="PTHR13847">
    <property type="entry name" value="SARCOSINE DEHYDROGENASE-RELATED"/>
    <property type="match status" value="1"/>
</dbReference>
<evidence type="ECO:0000256" key="1">
    <source>
        <dbReference type="ARBA" id="ARBA00023002"/>
    </source>
</evidence>
<dbReference type="GO" id="GO:0005737">
    <property type="term" value="C:cytoplasm"/>
    <property type="evidence" value="ECO:0007669"/>
    <property type="project" value="TreeGrafter"/>
</dbReference>
<dbReference type="PATRIC" id="fig|1137281.3.peg.1713"/>
<evidence type="ECO:0000259" key="2">
    <source>
        <dbReference type="Pfam" id="PF01266"/>
    </source>
</evidence>
<dbReference type="eggNOG" id="COG0665">
    <property type="taxonomic scope" value="Bacteria"/>
</dbReference>